<dbReference type="InterPro" id="IPR018392">
    <property type="entry name" value="LysM"/>
</dbReference>
<organism evidence="6 7">
    <name type="scientific">Zopfia rhizophila CBS 207.26</name>
    <dbReference type="NCBI Taxonomy" id="1314779"/>
    <lineage>
        <taxon>Eukaryota</taxon>
        <taxon>Fungi</taxon>
        <taxon>Dikarya</taxon>
        <taxon>Ascomycota</taxon>
        <taxon>Pezizomycotina</taxon>
        <taxon>Dothideomycetes</taxon>
        <taxon>Dothideomycetes incertae sedis</taxon>
        <taxon>Zopfiaceae</taxon>
        <taxon>Zopfia</taxon>
    </lineage>
</organism>
<dbReference type="EMBL" id="ML994618">
    <property type="protein sequence ID" value="KAF2190677.1"/>
    <property type="molecule type" value="Genomic_DNA"/>
</dbReference>
<feature type="domain" description="LysM" evidence="5">
    <location>
        <begin position="66"/>
        <end position="113"/>
    </location>
</feature>
<accession>A0A6A6EF58</accession>
<evidence type="ECO:0000259" key="5">
    <source>
        <dbReference type="PROSITE" id="PS51782"/>
    </source>
</evidence>
<dbReference type="Proteomes" id="UP000800200">
    <property type="component" value="Unassembled WGS sequence"/>
</dbReference>
<protein>
    <submittedName>
        <fullName evidence="6">Carbohydrate-binding module family 50 protein</fullName>
    </submittedName>
</protein>
<feature type="signal peptide" evidence="4">
    <location>
        <begin position="1"/>
        <end position="19"/>
    </location>
</feature>
<keyword evidence="2 4" id="KW-0732">Signal</keyword>
<keyword evidence="7" id="KW-1185">Reference proteome</keyword>
<dbReference type="AlphaFoldDB" id="A0A6A6EF58"/>
<dbReference type="PANTHER" id="PTHR34997">
    <property type="entry name" value="AM15"/>
    <property type="match status" value="1"/>
</dbReference>
<dbReference type="OrthoDB" id="2281372at2759"/>
<keyword evidence="1" id="KW-0147">Chitin-binding</keyword>
<feature type="chain" id="PRO_5025592972" evidence="4">
    <location>
        <begin position="20"/>
        <end position="201"/>
    </location>
</feature>
<evidence type="ECO:0000256" key="4">
    <source>
        <dbReference type="SAM" id="SignalP"/>
    </source>
</evidence>
<dbReference type="InterPro" id="IPR036779">
    <property type="entry name" value="LysM_dom_sf"/>
</dbReference>
<dbReference type="InterPro" id="IPR052210">
    <property type="entry name" value="LysM1-like"/>
</dbReference>
<dbReference type="GO" id="GO:0008061">
    <property type="term" value="F:chitin binding"/>
    <property type="evidence" value="ECO:0007669"/>
    <property type="project" value="UniProtKB-KW"/>
</dbReference>
<reference evidence="6" key="1">
    <citation type="journal article" date="2020" name="Stud. Mycol.">
        <title>101 Dothideomycetes genomes: a test case for predicting lifestyles and emergence of pathogens.</title>
        <authorList>
            <person name="Haridas S."/>
            <person name="Albert R."/>
            <person name="Binder M."/>
            <person name="Bloem J."/>
            <person name="Labutti K."/>
            <person name="Salamov A."/>
            <person name="Andreopoulos B."/>
            <person name="Baker S."/>
            <person name="Barry K."/>
            <person name="Bills G."/>
            <person name="Bluhm B."/>
            <person name="Cannon C."/>
            <person name="Castanera R."/>
            <person name="Culley D."/>
            <person name="Daum C."/>
            <person name="Ezra D."/>
            <person name="Gonzalez J."/>
            <person name="Henrissat B."/>
            <person name="Kuo A."/>
            <person name="Liang C."/>
            <person name="Lipzen A."/>
            <person name="Lutzoni F."/>
            <person name="Magnuson J."/>
            <person name="Mondo S."/>
            <person name="Nolan M."/>
            <person name="Ohm R."/>
            <person name="Pangilinan J."/>
            <person name="Park H.-J."/>
            <person name="Ramirez L."/>
            <person name="Alfaro M."/>
            <person name="Sun H."/>
            <person name="Tritt A."/>
            <person name="Yoshinaga Y."/>
            <person name="Zwiers L.-H."/>
            <person name="Turgeon B."/>
            <person name="Goodwin S."/>
            <person name="Spatafora J."/>
            <person name="Crous P."/>
            <person name="Grigoriev I."/>
        </authorList>
    </citation>
    <scope>NUCLEOTIDE SEQUENCE</scope>
    <source>
        <strain evidence="6">CBS 207.26</strain>
    </source>
</reference>
<proteinExistence type="predicted"/>
<evidence type="ECO:0000256" key="1">
    <source>
        <dbReference type="ARBA" id="ARBA00022669"/>
    </source>
</evidence>
<dbReference type="PANTHER" id="PTHR34997:SF2">
    <property type="entry name" value="LYSM DOMAIN-CONTAINING PROTEIN-RELATED"/>
    <property type="match status" value="1"/>
</dbReference>
<dbReference type="PROSITE" id="PS51782">
    <property type="entry name" value="LYSM"/>
    <property type="match status" value="1"/>
</dbReference>
<evidence type="ECO:0000313" key="6">
    <source>
        <dbReference type="EMBL" id="KAF2190677.1"/>
    </source>
</evidence>
<evidence type="ECO:0000256" key="2">
    <source>
        <dbReference type="ARBA" id="ARBA00022729"/>
    </source>
</evidence>
<dbReference type="CDD" id="cd00118">
    <property type="entry name" value="LysM"/>
    <property type="match status" value="1"/>
</dbReference>
<name>A0A6A6EF58_9PEZI</name>
<dbReference type="Gene3D" id="3.10.350.10">
    <property type="entry name" value="LysM domain"/>
    <property type="match status" value="1"/>
</dbReference>
<sequence>MVSFTLTAGIAMLASMAAAVPFPFDATSLLPHHLNARQEQMPPDCTEYCSVSAGCVCIIRPTNCVATYIVDAGETCGTVVDRFNNFTATALFKWNPEIGKECFGLRAYVPVCIGVPGYEYPGPVKGGDIMTAADTPVPVQPNIISNCTKFEYTDSKGSPNLATILQTNGITKQQWNEWNVPGQDPNEDWAAWAGYFSCVAA</sequence>
<evidence type="ECO:0000256" key="3">
    <source>
        <dbReference type="ARBA" id="ARBA00023026"/>
    </source>
</evidence>
<gene>
    <name evidence="6" type="ORF">K469DRAFT_721576</name>
</gene>
<evidence type="ECO:0000313" key="7">
    <source>
        <dbReference type="Proteomes" id="UP000800200"/>
    </source>
</evidence>
<keyword evidence="3" id="KW-0843">Virulence</keyword>